<dbReference type="PANTHER" id="PTHR48083:SF19">
    <property type="entry name" value="FLAVIN-DEPENDENT MONOOXYGENASE, OXYGENASE SUBUNIT HSAA"/>
    <property type="match status" value="1"/>
</dbReference>
<dbReference type="GO" id="GO:0005737">
    <property type="term" value="C:cytoplasm"/>
    <property type="evidence" value="ECO:0007669"/>
    <property type="project" value="TreeGrafter"/>
</dbReference>
<comment type="caution">
    <text evidence="7">The sequence shown here is derived from an EMBL/GenBank/DDBJ whole genome shotgun (WGS) entry which is preliminary data.</text>
</comment>
<proteinExistence type="inferred from homology"/>
<dbReference type="GO" id="GO:0003995">
    <property type="term" value="F:acyl-CoA dehydrogenase activity"/>
    <property type="evidence" value="ECO:0007669"/>
    <property type="project" value="TreeGrafter"/>
</dbReference>
<dbReference type="EMBL" id="SMKS01000007">
    <property type="protein sequence ID" value="TDD08399.1"/>
    <property type="molecule type" value="Genomic_DNA"/>
</dbReference>
<dbReference type="GO" id="GO:0050660">
    <property type="term" value="F:flavin adenine dinucleotide binding"/>
    <property type="evidence" value="ECO:0007669"/>
    <property type="project" value="InterPro"/>
</dbReference>
<dbReference type="InterPro" id="IPR036250">
    <property type="entry name" value="AcylCo_DH-like_C"/>
</dbReference>
<dbReference type="InterPro" id="IPR050741">
    <property type="entry name" value="Acyl-CoA_dehydrogenase"/>
</dbReference>
<protein>
    <submittedName>
        <fullName evidence="7">Acyl-CoA dehydrogenase</fullName>
    </submittedName>
</protein>
<evidence type="ECO:0000256" key="2">
    <source>
        <dbReference type="ARBA" id="ARBA00023002"/>
    </source>
</evidence>
<evidence type="ECO:0000256" key="1">
    <source>
        <dbReference type="ARBA" id="ARBA00022630"/>
    </source>
</evidence>
<dbReference type="PANTHER" id="PTHR48083">
    <property type="entry name" value="MEDIUM-CHAIN SPECIFIC ACYL-COA DEHYDROGENASE, MITOCHONDRIAL-RELATED"/>
    <property type="match status" value="1"/>
</dbReference>
<keyword evidence="2" id="KW-0560">Oxidoreductase</keyword>
<evidence type="ECO:0000313" key="8">
    <source>
        <dbReference type="Proteomes" id="UP000295674"/>
    </source>
</evidence>
<dbReference type="InterPro" id="IPR006091">
    <property type="entry name" value="Acyl-CoA_Oxase/DH_mid-dom"/>
</dbReference>
<dbReference type="InterPro" id="IPR009100">
    <property type="entry name" value="AcylCoA_DH/oxidase_NM_dom_sf"/>
</dbReference>
<feature type="domain" description="Acyl-CoA dehydrogenase C-terminal" evidence="6">
    <location>
        <begin position="225"/>
        <end position="358"/>
    </location>
</feature>
<dbReference type="OrthoDB" id="571684at2"/>
<dbReference type="GO" id="GO:0033539">
    <property type="term" value="P:fatty acid beta-oxidation using acyl-CoA dehydrogenase"/>
    <property type="evidence" value="ECO:0007669"/>
    <property type="project" value="TreeGrafter"/>
</dbReference>
<dbReference type="PIRSF" id="PIRSF016578">
    <property type="entry name" value="HsaA"/>
    <property type="match status" value="1"/>
</dbReference>
<dbReference type="Gene3D" id="1.10.540.10">
    <property type="entry name" value="Acyl-CoA dehydrogenase/oxidase, N-terminal domain"/>
    <property type="match status" value="1"/>
</dbReference>
<dbReference type="InterPro" id="IPR037069">
    <property type="entry name" value="AcylCoA_DH/ox_N_sf"/>
</dbReference>
<keyword evidence="8" id="KW-1185">Reference proteome</keyword>
<evidence type="ECO:0000256" key="3">
    <source>
        <dbReference type="ARBA" id="ARBA00049661"/>
    </source>
</evidence>
<accession>A0A4R4VR68</accession>
<comment type="similarity">
    <text evidence="3">Belongs to the HpaH/HsaA monooxygenase family.</text>
</comment>
<dbReference type="Proteomes" id="UP000295674">
    <property type="component" value="Unassembled WGS sequence"/>
</dbReference>
<dbReference type="Gene3D" id="1.20.140.10">
    <property type="entry name" value="Butyryl-CoA Dehydrogenase, subunit A, domain 3"/>
    <property type="match status" value="1"/>
</dbReference>
<dbReference type="InterPro" id="IPR013107">
    <property type="entry name" value="Acyl-CoA_DH_C"/>
</dbReference>
<sequence length="387" mass="42298">MARLRPLLARIADTAADRDRRRRLPFEEVRWLREAGITTVRLPVERGGAGLTLDELFRLLVELGEADPNFPQLLRAHIMFNETVLHQQDSPQRERWLALLESGALVGNAISETGSAAVGRVSTRITERDGRLLLNGTKFYTTGSLYADWIQVSAERHSGESVRVLVRADAPGVAQRDDWDGFGQLTTSSGTIEFTDVAVDPADVAVGESGRTLRPAVAQLVLLSCLVGIARNAAADATHFVRRRRRSYSHASAELPKDDPLVQQLVGGLHATNFAAEATLHAAVTPLKRALSALRAGDVTDEELDRAEIAVSKAHVVIVEQVLAAITRTFDVGGASIVGRELALDRHWRNARTLAVHNPVLYKTRGIGDWAINGTDPIYRWTPGTVN</sequence>
<dbReference type="InterPro" id="IPR013786">
    <property type="entry name" value="AcylCoA_DH/ox_N"/>
</dbReference>
<dbReference type="Pfam" id="PF08028">
    <property type="entry name" value="Acyl-CoA_dh_2"/>
    <property type="match status" value="1"/>
</dbReference>
<dbReference type="Gene3D" id="2.40.110.10">
    <property type="entry name" value="Butyryl-CoA Dehydrogenase, subunit A, domain 2"/>
    <property type="match status" value="1"/>
</dbReference>
<evidence type="ECO:0000259" key="4">
    <source>
        <dbReference type="Pfam" id="PF02770"/>
    </source>
</evidence>
<feature type="domain" description="Acyl-CoA oxidase/dehydrogenase middle" evidence="4">
    <location>
        <begin position="113"/>
        <end position="197"/>
    </location>
</feature>
<keyword evidence="1" id="KW-0285">Flavoprotein</keyword>
<dbReference type="GO" id="GO:0016712">
    <property type="term" value="F:oxidoreductase activity, acting on paired donors, with incorporation or reduction of molecular oxygen, reduced flavin or flavoprotein as one donor, and incorporation of one atom of oxygen"/>
    <property type="evidence" value="ECO:0007669"/>
    <property type="project" value="TreeGrafter"/>
</dbReference>
<dbReference type="SUPFAM" id="SSF47203">
    <property type="entry name" value="Acyl-CoA dehydrogenase C-terminal domain-like"/>
    <property type="match status" value="1"/>
</dbReference>
<dbReference type="SUPFAM" id="SSF56645">
    <property type="entry name" value="Acyl-CoA dehydrogenase NM domain-like"/>
    <property type="match status" value="1"/>
</dbReference>
<dbReference type="AlphaFoldDB" id="A0A4R4VR68"/>
<dbReference type="InterPro" id="IPR046373">
    <property type="entry name" value="Acyl-CoA_Oxase/DH_mid-dom_sf"/>
</dbReference>
<evidence type="ECO:0000259" key="6">
    <source>
        <dbReference type="Pfam" id="PF08028"/>
    </source>
</evidence>
<dbReference type="Pfam" id="PF02770">
    <property type="entry name" value="Acyl-CoA_dh_M"/>
    <property type="match status" value="1"/>
</dbReference>
<name>A0A4R4VR68_9PSEU</name>
<dbReference type="Pfam" id="PF02771">
    <property type="entry name" value="Acyl-CoA_dh_N"/>
    <property type="match status" value="1"/>
</dbReference>
<organism evidence="7 8">
    <name type="scientific">Saccharopolyspora terrae</name>
    <dbReference type="NCBI Taxonomy" id="2530384"/>
    <lineage>
        <taxon>Bacteria</taxon>
        <taxon>Bacillati</taxon>
        <taxon>Actinomycetota</taxon>
        <taxon>Actinomycetes</taxon>
        <taxon>Pseudonocardiales</taxon>
        <taxon>Pseudonocardiaceae</taxon>
        <taxon>Saccharopolyspora</taxon>
    </lineage>
</organism>
<evidence type="ECO:0000313" key="7">
    <source>
        <dbReference type="EMBL" id="TDD08399.1"/>
    </source>
</evidence>
<reference evidence="7 8" key="1">
    <citation type="submission" date="2019-03" db="EMBL/GenBank/DDBJ databases">
        <title>Draft genome sequences of novel Actinobacteria.</title>
        <authorList>
            <person name="Sahin N."/>
            <person name="Ay H."/>
            <person name="Saygin H."/>
        </authorList>
    </citation>
    <scope>NUCLEOTIDE SEQUENCE [LARGE SCALE GENOMIC DNA]</scope>
    <source>
        <strain evidence="7 8">16K309</strain>
    </source>
</reference>
<gene>
    <name evidence="7" type="ORF">E1181_07390</name>
</gene>
<feature type="domain" description="Acyl-CoA dehydrogenase/oxidase N-terminal" evidence="5">
    <location>
        <begin position="10"/>
        <end position="103"/>
    </location>
</feature>
<evidence type="ECO:0000259" key="5">
    <source>
        <dbReference type="Pfam" id="PF02771"/>
    </source>
</evidence>